<sequence>MDTGEDPRWVVVGVDGSDSSRYALEWSANQAMTYGLGVRIVTAVWPPDSEGPFGELLRRNGDGGDGGDGEESPRQHDARALLAYARDWVLRLFPELSVETREVGERPAQALLEAASEPGVACVVVGSRGLGGLASAFVGSVGVELAAKSPVPTVVLPKHHETAEGRRGRIVVGVDGSETGGRALAFAFRQAERSGSEVVAICAWQPMAAFASSVGPVPPEAFDDEAVEAAARRTAEAAMEDLRARHPRVVVDVRTVRAHPVVALLEEATPADLIVVGSRGRGGFRGLLLGSVSQSVLHGAHGPVVVVR</sequence>
<dbReference type="Proteomes" id="UP001527866">
    <property type="component" value="Unassembled WGS sequence"/>
</dbReference>
<dbReference type="PANTHER" id="PTHR31964">
    <property type="entry name" value="ADENINE NUCLEOTIDE ALPHA HYDROLASES-LIKE SUPERFAMILY PROTEIN"/>
    <property type="match status" value="1"/>
</dbReference>
<dbReference type="Pfam" id="PF00582">
    <property type="entry name" value="Usp"/>
    <property type="match status" value="2"/>
</dbReference>
<evidence type="ECO:0000313" key="4">
    <source>
        <dbReference type="EMBL" id="MDA2809252.1"/>
    </source>
</evidence>
<dbReference type="PANTHER" id="PTHR31964:SF113">
    <property type="entry name" value="USPA DOMAIN-CONTAINING PROTEIN"/>
    <property type="match status" value="1"/>
</dbReference>
<reference evidence="4 5" key="1">
    <citation type="submission" date="2023-01" db="EMBL/GenBank/DDBJ databases">
        <title>Draft genome sequence of Nocardiopsis sp. RSe5-2 isolated from halophytes.</title>
        <authorList>
            <person name="Duangmal K."/>
            <person name="Chantavorakit T."/>
        </authorList>
    </citation>
    <scope>NUCLEOTIDE SEQUENCE [LARGE SCALE GENOMIC DNA]</scope>
    <source>
        <strain evidence="4 5">RSe5-2</strain>
    </source>
</reference>
<accession>A0ABT4TX26</accession>
<name>A0ABT4TX26_9ACTN</name>
<comment type="similarity">
    <text evidence="1">Belongs to the universal stress protein A family.</text>
</comment>
<comment type="caution">
    <text evidence="4">The sequence shown here is derived from an EMBL/GenBank/DDBJ whole genome shotgun (WGS) entry which is preliminary data.</text>
</comment>
<dbReference type="Gene3D" id="3.40.50.620">
    <property type="entry name" value="HUPs"/>
    <property type="match status" value="2"/>
</dbReference>
<dbReference type="InterPro" id="IPR014729">
    <property type="entry name" value="Rossmann-like_a/b/a_fold"/>
</dbReference>
<dbReference type="CDD" id="cd23659">
    <property type="entry name" value="USP_At3g01520-like"/>
    <property type="match status" value="1"/>
</dbReference>
<dbReference type="InterPro" id="IPR006015">
    <property type="entry name" value="Universal_stress_UspA"/>
</dbReference>
<dbReference type="InterPro" id="IPR006016">
    <property type="entry name" value="UspA"/>
</dbReference>
<dbReference type="RefSeq" id="WP_270683166.1">
    <property type="nucleotide sequence ID" value="NZ_JAQFWQ010000002.1"/>
</dbReference>
<feature type="domain" description="UspA" evidence="3">
    <location>
        <begin position="10"/>
        <end position="157"/>
    </location>
</feature>
<dbReference type="PRINTS" id="PR01438">
    <property type="entry name" value="UNVRSLSTRESS"/>
</dbReference>
<keyword evidence="5" id="KW-1185">Reference proteome</keyword>
<evidence type="ECO:0000256" key="1">
    <source>
        <dbReference type="ARBA" id="ARBA00008791"/>
    </source>
</evidence>
<dbReference type="SUPFAM" id="SSF52402">
    <property type="entry name" value="Adenine nucleotide alpha hydrolases-like"/>
    <property type="match status" value="2"/>
</dbReference>
<organism evidence="4 5">
    <name type="scientific">Nocardiopsis endophytica</name>
    <dbReference type="NCBI Taxonomy" id="3018445"/>
    <lineage>
        <taxon>Bacteria</taxon>
        <taxon>Bacillati</taxon>
        <taxon>Actinomycetota</taxon>
        <taxon>Actinomycetes</taxon>
        <taxon>Streptosporangiales</taxon>
        <taxon>Nocardiopsidaceae</taxon>
        <taxon>Nocardiopsis</taxon>
    </lineage>
</organism>
<evidence type="ECO:0000313" key="5">
    <source>
        <dbReference type="Proteomes" id="UP001527866"/>
    </source>
</evidence>
<feature type="region of interest" description="Disordered" evidence="2">
    <location>
        <begin position="51"/>
        <end position="75"/>
    </location>
</feature>
<evidence type="ECO:0000256" key="2">
    <source>
        <dbReference type="SAM" id="MobiDB-lite"/>
    </source>
</evidence>
<dbReference type="EMBL" id="JAQFWQ010000002">
    <property type="protein sequence ID" value="MDA2809252.1"/>
    <property type="molecule type" value="Genomic_DNA"/>
</dbReference>
<protein>
    <submittedName>
        <fullName evidence="4">Universal stress protein</fullName>
    </submittedName>
</protein>
<proteinExistence type="inferred from homology"/>
<gene>
    <name evidence="4" type="ORF">O4J56_01260</name>
</gene>
<evidence type="ECO:0000259" key="3">
    <source>
        <dbReference type="Pfam" id="PF00582"/>
    </source>
</evidence>
<feature type="domain" description="UspA" evidence="3">
    <location>
        <begin position="168"/>
        <end position="308"/>
    </location>
</feature>